<evidence type="ECO:0000313" key="1">
    <source>
        <dbReference type="EMBL" id="BDS09822.1"/>
    </source>
</evidence>
<proteinExistence type="predicted"/>
<protein>
    <submittedName>
        <fullName evidence="1">Uncharacterized protein</fullName>
    </submittedName>
</protein>
<name>A0A916DQN8_9BACT</name>
<accession>A0A916DQN8</accession>
<dbReference type="Proteomes" id="UP001060919">
    <property type="component" value="Chromosome"/>
</dbReference>
<keyword evidence="2" id="KW-1185">Reference proteome</keyword>
<sequence>MRQLLWIVLFALFTANTSIKAQKSDSLLDERTKMLLFTSIEADGNYGCKITWDDWVKTLENHYEYLKIEHTHSKKFILPKNLDTIGTSYRLQLFKIKSFNSENQSRFLLQYTKTSLRNNVWLRVDGYVENDLNLLFDHFIRQGTKKKDLKIILQEWEKSDELYKELDLFCKLKGYLNRKKELSCFKSAFYIGINDATIGASPLKENELNSPFSRVPLYGFFWK</sequence>
<gene>
    <name evidence="1" type="ORF">AsAng_0005270</name>
</gene>
<dbReference type="RefSeq" id="WP_264791179.1">
    <property type="nucleotide sequence ID" value="NZ_AP026867.1"/>
</dbReference>
<dbReference type="KEGG" id="aup:AsAng_0005270"/>
<dbReference type="AlphaFoldDB" id="A0A916DQN8"/>
<organism evidence="1 2">
    <name type="scientific">Aureispira anguillae</name>
    <dbReference type="NCBI Taxonomy" id="2864201"/>
    <lineage>
        <taxon>Bacteria</taxon>
        <taxon>Pseudomonadati</taxon>
        <taxon>Bacteroidota</taxon>
        <taxon>Saprospiria</taxon>
        <taxon>Saprospirales</taxon>
        <taxon>Saprospiraceae</taxon>
        <taxon>Aureispira</taxon>
    </lineage>
</organism>
<reference evidence="1" key="1">
    <citation type="submission" date="2022-09" db="EMBL/GenBank/DDBJ databases">
        <title>Aureispira anguillicida sp. nov., isolated from Leptocephalus of Japanese eel Anguilla japonica.</title>
        <authorList>
            <person name="Yuasa K."/>
            <person name="Mekata T."/>
            <person name="Ikunari K."/>
        </authorList>
    </citation>
    <scope>NUCLEOTIDE SEQUENCE</scope>
    <source>
        <strain evidence="1">EL160426</strain>
    </source>
</reference>
<dbReference type="EMBL" id="AP026867">
    <property type="protein sequence ID" value="BDS09822.1"/>
    <property type="molecule type" value="Genomic_DNA"/>
</dbReference>
<evidence type="ECO:0000313" key="2">
    <source>
        <dbReference type="Proteomes" id="UP001060919"/>
    </source>
</evidence>